<evidence type="ECO:0000313" key="1">
    <source>
        <dbReference type="EMBL" id="MBE4746943.1"/>
    </source>
</evidence>
<dbReference type="InterPro" id="IPR012338">
    <property type="entry name" value="Beta-lactam/transpept-like"/>
</dbReference>
<keyword evidence="2" id="KW-1185">Reference proteome</keyword>
<reference evidence="1 2" key="1">
    <citation type="submission" date="2020-02" db="EMBL/GenBank/DDBJ databases">
        <authorList>
            <person name="Babadi Z.K."/>
            <person name="Risdian C."/>
            <person name="Ebrahimipour G.H."/>
            <person name="Wink J."/>
        </authorList>
    </citation>
    <scope>NUCLEOTIDE SEQUENCE [LARGE SCALE GENOMIC DNA]</scope>
    <source>
        <strain evidence="1 2">ZKHCc1 1396</strain>
    </source>
</reference>
<protein>
    <recommendedName>
        <fullName evidence="3">Penicillin-binding protein</fullName>
    </recommendedName>
</protein>
<gene>
    <name evidence="1" type="ORF">G4177_01990</name>
</gene>
<dbReference type="SUPFAM" id="SSF56601">
    <property type="entry name" value="beta-lactamase/transpeptidase-like"/>
    <property type="match status" value="1"/>
</dbReference>
<dbReference type="RefSeq" id="WP_193346354.1">
    <property type="nucleotide sequence ID" value="NZ_CBCSIP010000150.1"/>
</dbReference>
<sequence>MGWAAAITTVLLAASPTFVTQGDLTPEPRLRALAASSWESVASRYAEQAGGLPKRAPATVTLQKGTTLPPGSNGRSRPGVVELRQDTPGVLDDSLLMALPHELAHQLLWWACPASREDRLFHEAFALTVSGELVAWRGAPYQSLSLAAKEVASAPSLDTPRARRGLARILGEHPGFPAALSRRLRQCQDGTRWVSPLTVEELANVAVLAPAEATVVVSRHSGEVLFSLGDVHRAVPYGSTLKPFLYAAGTPPPGTKGAPPPLLAPRRRVQEWECGSGLPAKMDARVALLRSCNGYFLDWEATGHAPRAFGVWGPVLSAVGLSGLPADMTEAIGLRSGQALSPWGLAQAYRLLAEARPDVIALLTGNVEEGTLSGLPASRALKGVATKTGTVRDAASRPQLGWVVAVDADHVLVAVRPGKMPRQFVDELPGLFARVRNLAPGQEAAHVQVFGLLPSASVEARCAGAGFALEDGAPRPVAADFARLDALTAKGPAVCLGSPWRVRFPDVPDGRDYAGVFTWSTPPPYRPPPGVPTTASALKARRGSDFVFRTARFQYMVGVITAEDVTLREEARAALGRVVLHNERHAHGRHPGRAICDTTHCQAFRGTVHTRRNEDIGALKKPPLKWDVWLPFSQGGQTPWREVRTRAQVEALLGNRLVALRFEQGRVRYLRTEGDPGSPYEDARSLPCDLVRAGLKLPSCPQRASFDGPQVVFEGQGRGHGEGLDVEAAKASPRFRSSTLILEDAYKAFPVTPPPP</sequence>
<dbReference type="Proteomes" id="UP001516472">
    <property type="component" value="Unassembled WGS sequence"/>
</dbReference>
<evidence type="ECO:0000313" key="2">
    <source>
        <dbReference type="Proteomes" id="UP001516472"/>
    </source>
</evidence>
<proteinExistence type="predicted"/>
<organism evidence="1 2">
    <name type="scientific">Corallococcus soli</name>
    <dbReference type="NCBI Taxonomy" id="2710757"/>
    <lineage>
        <taxon>Bacteria</taxon>
        <taxon>Pseudomonadati</taxon>
        <taxon>Myxococcota</taxon>
        <taxon>Myxococcia</taxon>
        <taxon>Myxococcales</taxon>
        <taxon>Cystobacterineae</taxon>
        <taxon>Myxococcaceae</taxon>
        <taxon>Corallococcus</taxon>
    </lineage>
</organism>
<dbReference type="EMBL" id="JAAIYO010000001">
    <property type="protein sequence ID" value="MBE4746943.1"/>
    <property type="molecule type" value="Genomic_DNA"/>
</dbReference>
<accession>A0ABR9PGB4</accession>
<comment type="caution">
    <text evidence="1">The sequence shown here is derived from an EMBL/GenBank/DDBJ whole genome shotgun (WGS) entry which is preliminary data.</text>
</comment>
<name>A0ABR9PGB4_9BACT</name>
<evidence type="ECO:0008006" key="3">
    <source>
        <dbReference type="Google" id="ProtNLM"/>
    </source>
</evidence>